<dbReference type="PANTHER" id="PTHR34185:SF3">
    <property type="entry name" value="DNA INTEGRITY SCANNING PROTEIN DISA"/>
    <property type="match status" value="1"/>
</dbReference>
<dbReference type="EMBL" id="BARW01022017">
    <property type="protein sequence ID" value="GAI94648.1"/>
    <property type="molecule type" value="Genomic_DNA"/>
</dbReference>
<keyword evidence="2" id="KW-0808">Transferase</keyword>
<accession>X1SNY3</accession>
<dbReference type="InterPro" id="IPR036888">
    <property type="entry name" value="DNA_integrity_DisA_N_sf"/>
</dbReference>
<dbReference type="Pfam" id="PF02457">
    <property type="entry name" value="DAC"/>
    <property type="match status" value="1"/>
</dbReference>
<dbReference type="GO" id="GO:0106408">
    <property type="term" value="F:diadenylate cyclase activity"/>
    <property type="evidence" value="ECO:0007669"/>
    <property type="project" value="UniProtKB-EC"/>
</dbReference>
<protein>
    <recommendedName>
        <fullName evidence="6">DAC domain-containing protein</fullName>
    </recommendedName>
</protein>
<keyword evidence="5" id="KW-0067">ATP-binding</keyword>
<dbReference type="GO" id="GO:0005524">
    <property type="term" value="F:ATP binding"/>
    <property type="evidence" value="ECO:0007669"/>
    <property type="project" value="UniProtKB-KW"/>
</dbReference>
<dbReference type="PANTHER" id="PTHR34185">
    <property type="entry name" value="DIADENYLATE CYCLASE"/>
    <property type="match status" value="1"/>
</dbReference>
<dbReference type="InterPro" id="IPR018906">
    <property type="entry name" value="DNA_integrity_scan_DisA_link"/>
</dbReference>
<evidence type="ECO:0000256" key="3">
    <source>
        <dbReference type="ARBA" id="ARBA00022695"/>
    </source>
</evidence>
<evidence type="ECO:0000256" key="2">
    <source>
        <dbReference type="ARBA" id="ARBA00022679"/>
    </source>
</evidence>
<proteinExistence type="predicted"/>
<dbReference type="InterPro" id="IPR038331">
    <property type="entry name" value="DisA_sf"/>
</dbReference>
<dbReference type="NCBIfam" id="NF010009">
    <property type="entry name" value="PRK13482.1"/>
    <property type="match status" value="1"/>
</dbReference>
<organism evidence="7">
    <name type="scientific">marine sediment metagenome</name>
    <dbReference type="NCBI Taxonomy" id="412755"/>
    <lineage>
        <taxon>unclassified sequences</taxon>
        <taxon>metagenomes</taxon>
        <taxon>ecological metagenomes</taxon>
    </lineage>
</organism>
<dbReference type="InterPro" id="IPR050338">
    <property type="entry name" value="DisA"/>
</dbReference>
<keyword evidence="4" id="KW-0547">Nucleotide-binding</keyword>
<name>X1SNY3_9ZZZZ</name>
<comment type="catalytic activity">
    <reaction evidence="1">
        <text>2 ATP = 3',3'-c-di-AMP + 2 diphosphate</text>
        <dbReference type="Rhea" id="RHEA:35655"/>
        <dbReference type="ChEBI" id="CHEBI:30616"/>
        <dbReference type="ChEBI" id="CHEBI:33019"/>
        <dbReference type="ChEBI" id="CHEBI:71500"/>
        <dbReference type="EC" id="2.7.7.85"/>
    </reaction>
</comment>
<evidence type="ECO:0000256" key="4">
    <source>
        <dbReference type="ARBA" id="ARBA00022741"/>
    </source>
</evidence>
<reference evidence="7" key="1">
    <citation type="journal article" date="2014" name="Front. Microbiol.">
        <title>High frequency of phylogenetically diverse reductive dehalogenase-homologous genes in deep subseafloor sedimentary metagenomes.</title>
        <authorList>
            <person name="Kawai M."/>
            <person name="Futagami T."/>
            <person name="Toyoda A."/>
            <person name="Takaki Y."/>
            <person name="Nishi S."/>
            <person name="Hori S."/>
            <person name="Arai W."/>
            <person name="Tsubouchi T."/>
            <person name="Morono Y."/>
            <person name="Uchiyama I."/>
            <person name="Ito T."/>
            <person name="Fujiyama A."/>
            <person name="Inagaki F."/>
            <person name="Takami H."/>
        </authorList>
    </citation>
    <scope>NUCLEOTIDE SEQUENCE</scope>
    <source>
        <strain evidence="7">Expedition CK06-06</strain>
    </source>
</reference>
<dbReference type="Pfam" id="PF10635">
    <property type="entry name" value="DisA-linker"/>
    <property type="match status" value="1"/>
</dbReference>
<evidence type="ECO:0000313" key="7">
    <source>
        <dbReference type="EMBL" id="GAI94648.1"/>
    </source>
</evidence>
<keyword evidence="3" id="KW-0548">Nucleotidyltransferase</keyword>
<dbReference type="PROSITE" id="PS51794">
    <property type="entry name" value="DAC"/>
    <property type="match status" value="1"/>
</dbReference>
<dbReference type="AlphaFoldDB" id="X1SNY3"/>
<feature type="non-terminal residue" evidence="7">
    <location>
        <position position="225"/>
    </location>
</feature>
<gene>
    <name evidence="7" type="ORF">S12H4_36869</name>
</gene>
<evidence type="ECO:0000259" key="6">
    <source>
        <dbReference type="PROSITE" id="PS51794"/>
    </source>
</evidence>
<sequence>MNKKSGELLLDCLKKIAPGTELRMGIEYILQGKTGGLIVVGDSEEVLKLVNGGFYIGCSFSPAKFHELAKMDGAIILSSDGKRILYANTQLFPNPDIKTSETGTRHRTAERVAKQTNTLVISISMKRGVVTIYKGDIKYMLEESRVVLSKANQALQTLEKYKEGLDKLTFNLTVRELEDLVTLFDVAGVLQRSSIVQRTEKEVKKYIYELGVEGRLLNMQVEELM</sequence>
<dbReference type="SUPFAM" id="SSF143597">
    <property type="entry name" value="YojJ-like"/>
    <property type="match status" value="1"/>
</dbReference>
<dbReference type="Gene3D" id="1.20.1260.110">
    <property type="entry name" value="DNA integrity scanning linker region"/>
    <property type="match status" value="1"/>
</dbReference>
<dbReference type="InterPro" id="IPR003390">
    <property type="entry name" value="DNA_integrity_scan_DisA_N"/>
</dbReference>
<dbReference type="Gene3D" id="3.40.1700.10">
    <property type="entry name" value="DNA integrity scanning protein, DisA, N-terminal domain"/>
    <property type="match status" value="1"/>
</dbReference>
<dbReference type="GO" id="GO:0004016">
    <property type="term" value="F:adenylate cyclase activity"/>
    <property type="evidence" value="ECO:0007669"/>
    <property type="project" value="TreeGrafter"/>
</dbReference>
<evidence type="ECO:0000256" key="1">
    <source>
        <dbReference type="ARBA" id="ARBA00000877"/>
    </source>
</evidence>
<feature type="domain" description="DAC" evidence="6">
    <location>
        <begin position="6"/>
        <end position="144"/>
    </location>
</feature>
<comment type="caution">
    <text evidence="7">The sequence shown here is derived from an EMBL/GenBank/DDBJ whole genome shotgun (WGS) entry which is preliminary data.</text>
</comment>
<evidence type="ECO:0000256" key="5">
    <source>
        <dbReference type="ARBA" id="ARBA00022840"/>
    </source>
</evidence>